<keyword evidence="2" id="KW-1185">Reference proteome</keyword>
<dbReference type="AlphaFoldDB" id="A0A392TZL2"/>
<dbReference type="Proteomes" id="UP000265520">
    <property type="component" value="Unassembled WGS sequence"/>
</dbReference>
<evidence type="ECO:0000313" key="1">
    <source>
        <dbReference type="EMBL" id="MCI65670.1"/>
    </source>
</evidence>
<name>A0A392TZL2_9FABA</name>
<accession>A0A392TZL2</accession>
<comment type="caution">
    <text evidence="1">The sequence shown here is derived from an EMBL/GenBank/DDBJ whole genome shotgun (WGS) entry which is preliminary data.</text>
</comment>
<sequence length="63" mass="6866">MSALLSWYLWMGKYLSKNFTSSSCQALTVIGGKVSNQSFALLVKENLKSLNLLADSVTFGGFV</sequence>
<dbReference type="EMBL" id="LXQA010679906">
    <property type="protein sequence ID" value="MCI65670.1"/>
    <property type="molecule type" value="Genomic_DNA"/>
</dbReference>
<proteinExistence type="predicted"/>
<organism evidence="1 2">
    <name type="scientific">Trifolium medium</name>
    <dbReference type="NCBI Taxonomy" id="97028"/>
    <lineage>
        <taxon>Eukaryota</taxon>
        <taxon>Viridiplantae</taxon>
        <taxon>Streptophyta</taxon>
        <taxon>Embryophyta</taxon>
        <taxon>Tracheophyta</taxon>
        <taxon>Spermatophyta</taxon>
        <taxon>Magnoliopsida</taxon>
        <taxon>eudicotyledons</taxon>
        <taxon>Gunneridae</taxon>
        <taxon>Pentapetalae</taxon>
        <taxon>rosids</taxon>
        <taxon>fabids</taxon>
        <taxon>Fabales</taxon>
        <taxon>Fabaceae</taxon>
        <taxon>Papilionoideae</taxon>
        <taxon>50 kb inversion clade</taxon>
        <taxon>NPAAA clade</taxon>
        <taxon>Hologalegina</taxon>
        <taxon>IRL clade</taxon>
        <taxon>Trifolieae</taxon>
        <taxon>Trifolium</taxon>
    </lineage>
</organism>
<evidence type="ECO:0000313" key="2">
    <source>
        <dbReference type="Proteomes" id="UP000265520"/>
    </source>
</evidence>
<reference evidence="1 2" key="1">
    <citation type="journal article" date="2018" name="Front. Plant Sci.">
        <title>Red Clover (Trifolium pratense) and Zigzag Clover (T. medium) - A Picture of Genomic Similarities and Differences.</title>
        <authorList>
            <person name="Dluhosova J."/>
            <person name="Istvanek J."/>
            <person name="Nedelnik J."/>
            <person name="Repkova J."/>
        </authorList>
    </citation>
    <scope>NUCLEOTIDE SEQUENCE [LARGE SCALE GENOMIC DNA]</scope>
    <source>
        <strain evidence="2">cv. 10/8</strain>
        <tissue evidence="1">Leaf</tissue>
    </source>
</reference>
<protein>
    <submittedName>
        <fullName evidence="1">Uncharacterized protein</fullName>
    </submittedName>
</protein>